<comment type="similarity">
    <text evidence="3">Belongs to the ScpA family.</text>
</comment>
<proteinExistence type="inferred from homology"/>
<comment type="caution">
    <text evidence="4">The sequence shown here is derived from an EMBL/GenBank/DDBJ whole genome shotgun (WGS) entry which is preliminary data.</text>
</comment>
<comment type="subunit">
    <text evidence="3">Component of a cohesin-like complex composed of ScpA, ScpB and the Smc homodimer, in which ScpA and ScpB bind to the head domain of Smc. The presence of the three proteins is required for the association of the complex with DNA.</text>
</comment>
<keyword evidence="1 3" id="KW-0159">Chromosome partition</keyword>
<evidence type="ECO:0000313" key="4">
    <source>
        <dbReference type="EMBL" id="MBK5897295.1"/>
    </source>
</evidence>
<dbReference type="RefSeq" id="WP_208428789.1">
    <property type="nucleotide sequence ID" value="NZ_JAEPRJ010000001.1"/>
</dbReference>
<dbReference type="Pfam" id="PF02616">
    <property type="entry name" value="SMC_ScpA"/>
    <property type="match status" value="1"/>
</dbReference>
<comment type="subcellular location">
    <subcellularLocation>
        <location evidence="3">Cytoplasm</location>
    </subcellularLocation>
    <text evidence="3">Associated with two foci at the outer edges of the nucleoid region in young cells, and at four foci within both cell halves in older cells.</text>
</comment>
<dbReference type="EMBL" id="JAEPRJ010000001">
    <property type="protein sequence ID" value="MBK5897295.1"/>
    <property type="molecule type" value="Genomic_DNA"/>
</dbReference>
<dbReference type="InterPro" id="IPR023093">
    <property type="entry name" value="ScpA-like_C"/>
</dbReference>
<organism evidence="4 5">
    <name type="scientific">Catonella massiliensis</name>
    <dbReference type="NCBI Taxonomy" id="2799636"/>
    <lineage>
        <taxon>Bacteria</taxon>
        <taxon>Bacillati</taxon>
        <taxon>Bacillota</taxon>
        <taxon>Clostridia</taxon>
        <taxon>Lachnospirales</taxon>
        <taxon>Lachnospiraceae</taxon>
        <taxon>Catonella</taxon>
    </lineage>
</organism>
<dbReference type="Gene3D" id="6.10.250.2410">
    <property type="match status" value="1"/>
</dbReference>
<name>A0ABS1IZW7_9FIRM</name>
<dbReference type="InterPro" id="IPR003768">
    <property type="entry name" value="ScpA"/>
</dbReference>
<keyword evidence="3" id="KW-0963">Cytoplasm</keyword>
<evidence type="ECO:0000256" key="1">
    <source>
        <dbReference type="ARBA" id="ARBA00022829"/>
    </source>
</evidence>
<comment type="function">
    <text evidence="3">Participates in chromosomal partition during cell division. May act via the formation of a condensin-like complex containing Smc and ScpB that pull DNA away from mid-cell into both cell halves.</text>
</comment>
<dbReference type="PANTHER" id="PTHR33969:SF2">
    <property type="entry name" value="SEGREGATION AND CONDENSATION PROTEIN A"/>
    <property type="match status" value="1"/>
</dbReference>
<evidence type="ECO:0000256" key="3">
    <source>
        <dbReference type="HAMAP-Rule" id="MF_01805"/>
    </source>
</evidence>
<dbReference type="HAMAP" id="MF_01805">
    <property type="entry name" value="ScpA"/>
    <property type="match status" value="1"/>
</dbReference>
<keyword evidence="3" id="KW-0132">Cell division</keyword>
<keyword evidence="5" id="KW-1185">Reference proteome</keyword>
<reference evidence="4 5" key="1">
    <citation type="submission" date="2021-01" db="EMBL/GenBank/DDBJ databases">
        <title>Isolation and description of Catonella massiliensis sp. nov., a novel Catonella species, isolated from a stable periodontitis subject.</title>
        <authorList>
            <person name="Antezack A."/>
            <person name="Boxberger M."/>
            <person name="La Scola B."/>
            <person name="Monnet-Corti V."/>
        </authorList>
    </citation>
    <scope>NUCLEOTIDE SEQUENCE [LARGE SCALE GENOMIC DNA]</scope>
    <source>
        <strain evidence="4 5">Marseille-Q4567</strain>
    </source>
</reference>
<evidence type="ECO:0000313" key="5">
    <source>
        <dbReference type="Proteomes" id="UP000604730"/>
    </source>
</evidence>
<accession>A0ABS1IZW7</accession>
<evidence type="ECO:0000256" key="2">
    <source>
        <dbReference type="ARBA" id="ARBA00044777"/>
    </source>
</evidence>
<dbReference type="Gene3D" id="1.10.10.580">
    <property type="entry name" value="Structural maintenance of chromosome 1. Chain E"/>
    <property type="match status" value="1"/>
</dbReference>
<keyword evidence="3" id="KW-0131">Cell cycle</keyword>
<protein>
    <recommendedName>
        <fullName evidence="2 3">Segregation and condensation protein A</fullName>
    </recommendedName>
</protein>
<dbReference type="PANTHER" id="PTHR33969">
    <property type="entry name" value="SEGREGATION AND CONDENSATION PROTEIN A"/>
    <property type="match status" value="1"/>
</dbReference>
<gene>
    <name evidence="3" type="primary">scpA</name>
    <name evidence="4" type="ORF">JJN12_05760</name>
</gene>
<sequence>MGIEVKLEVFEGPLDLLLHLIEKNKIDIYDIPIAEITDQYMEYVNQMKTADLDTMSDFLLVAAQLINIKSRMLLPKEEKENGEEIDPREDLVKRLIEYKMYKYSAELLKGKGDFASSYLFKEPTIPKEVAEYAPKPEIQEIIGDLTLAKLHNIYNFVIKKQTDKTDPIRSSFGKIKKEPISLSESIGELQSFAKEHKSFSFKEFLINQPSRLHVVVSFLAVLELMKVGAIKAVQDDNVSDILIEFVEEKMFTKEDYKNMGE</sequence>
<dbReference type="Proteomes" id="UP000604730">
    <property type="component" value="Unassembled WGS sequence"/>
</dbReference>